<keyword evidence="4" id="KW-1185">Reference proteome</keyword>
<gene>
    <name evidence="3" type="ORF">AB0K95_02175</name>
</gene>
<dbReference type="EMBL" id="JBFATE010000001">
    <property type="protein sequence ID" value="MEV5244075.1"/>
    <property type="molecule type" value="Genomic_DNA"/>
</dbReference>
<dbReference type="Pfam" id="PF04471">
    <property type="entry name" value="Mrr_cat"/>
    <property type="match status" value="1"/>
</dbReference>
<feature type="domain" description="Restriction endonuclease type IV Mrr" evidence="2">
    <location>
        <begin position="88"/>
        <end position="200"/>
    </location>
</feature>
<keyword evidence="3" id="KW-0540">Nuclease</keyword>
<dbReference type="Gene3D" id="3.40.1350.10">
    <property type="match status" value="1"/>
</dbReference>
<dbReference type="PANTHER" id="PTHR30015:SF6">
    <property type="entry name" value="SLL1429 PROTEIN"/>
    <property type="match status" value="1"/>
</dbReference>
<keyword evidence="3" id="KW-0378">Hydrolase</keyword>
<dbReference type="InterPro" id="IPR011856">
    <property type="entry name" value="tRNA_endonuc-like_dom_sf"/>
</dbReference>
<dbReference type="RefSeq" id="WP_364018114.1">
    <property type="nucleotide sequence ID" value="NZ_JBFATD010000001.1"/>
</dbReference>
<accession>A0ABV3J7D7</accession>
<keyword evidence="1" id="KW-0472">Membrane</keyword>
<organism evidence="3 4">
    <name type="scientific">Streptomyces werraensis</name>
    <dbReference type="NCBI Taxonomy" id="68284"/>
    <lineage>
        <taxon>Bacteria</taxon>
        <taxon>Bacillati</taxon>
        <taxon>Actinomycetota</taxon>
        <taxon>Actinomycetes</taxon>
        <taxon>Kitasatosporales</taxon>
        <taxon>Streptomycetaceae</taxon>
        <taxon>Streptomyces</taxon>
    </lineage>
</organism>
<dbReference type="PANTHER" id="PTHR30015">
    <property type="entry name" value="MRR RESTRICTION SYSTEM PROTEIN"/>
    <property type="match status" value="1"/>
</dbReference>
<evidence type="ECO:0000313" key="3">
    <source>
        <dbReference type="EMBL" id="MEV5244075.1"/>
    </source>
</evidence>
<dbReference type="Proteomes" id="UP001552527">
    <property type="component" value="Unassembled WGS sequence"/>
</dbReference>
<feature type="transmembrane region" description="Helical" evidence="1">
    <location>
        <begin position="20"/>
        <end position="40"/>
    </location>
</feature>
<evidence type="ECO:0000256" key="1">
    <source>
        <dbReference type="SAM" id="Phobius"/>
    </source>
</evidence>
<sequence length="224" mass="24448">MRRPRVRLRRPRGTAEVAWACVVAVAVLVLAVRVVVYTAAVLMDAWPVVLVIAVLAGALAALNTARSIAAGHRAAERLAVLRMTPAELDSMDDRAFEEALGSLLIRDGWQARRVGGRGDQAADVIGEHAYLGRLVVQAKHTAVGGKVGVRVMYEVNGTAGPVHRARHAVVVTNGTFTRDAMDWGERHGVHWVDRERLRRWAEDGAALHELLRLTARPNRFGRAA</sequence>
<comment type="caution">
    <text evidence="3">The sequence shown here is derived from an EMBL/GenBank/DDBJ whole genome shotgun (WGS) entry which is preliminary data.</text>
</comment>
<evidence type="ECO:0000259" key="2">
    <source>
        <dbReference type="Pfam" id="PF04471"/>
    </source>
</evidence>
<keyword evidence="1" id="KW-0812">Transmembrane</keyword>
<dbReference type="InterPro" id="IPR052906">
    <property type="entry name" value="Type_IV_Methyl-Rstrct_Enzyme"/>
</dbReference>
<keyword evidence="3" id="KW-0255">Endonuclease</keyword>
<feature type="transmembrane region" description="Helical" evidence="1">
    <location>
        <begin position="46"/>
        <end position="65"/>
    </location>
</feature>
<dbReference type="InterPro" id="IPR007560">
    <property type="entry name" value="Restrct_endonuc_IV_Mrr"/>
</dbReference>
<keyword evidence="1" id="KW-1133">Transmembrane helix</keyword>
<name>A0ABV3J7D7_9ACTN</name>
<protein>
    <submittedName>
        <fullName evidence="3">Restriction endonuclease</fullName>
    </submittedName>
</protein>
<evidence type="ECO:0000313" key="4">
    <source>
        <dbReference type="Proteomes" id="UP001552527"/>
    </source>
</evidence>
<reference evidence="3 4" key="1">
    <citation type="submission" date="2024-06" db="EMBL/GenBank/DDBJ databases">
        <title>The Natural Products Discovery Center: Release of the First 8490 Sequenced Strains for Exploring Actinobacteria Biosynthetic Diversity.</title>
        <authorList>
            <person name="Kalkreuter E."/>
            <person name="Kautsar S.A."/>
            <person name="Yang D."/>
            <person name="Bader C.D."/>
            <person name="Teijaro C.N."/>
            <person name="Fluegel L."/>
            <person name="Davis C.M."/>
            <person name="Simpson J.R."/>
            <person name="Lauterbach L."/>
            <person name="Steele A.D."/>
            <person name="Gui C."/>
            <person name="Meng S."/>
            <person name="Li G."/>
            <person name="Viehrig K."/>
            <person name="Ye F."/>
            <person name="Su P."/>
            <person name="Kiefer A.F."/>
            <person name="Nichols A."/>
            <person name="Cepeda A.J."/>
            <person name="Yan W."/>
            <person name="Fan B."/>
            <person name="Jiang Y."/>
            <person name="Adhikari A."/>
            <person name="Zheng C.-J."/>
            <person name="Schuster L."/>
            <person name="Cowan T.M."/>
            <person name="Smanski M.J."/>
            <person name="Chevrette M.G."/>
            <person name="De Carvalho L.P.S."/>
            <person name="Shen B."/>
        </authorList>
    </citation>
    <scope>NUCLEOTIDE SEQUENCE [LARGE SCALE GENOMIC DNA]</scope>
    <source>
        <strain evidence="3 4">NPDC052768</strain>
    </source>
</reference>
<dbReference type="GO" id="GO:0004519">
    <property type="term" value="F:endonuclease activity"/>
    <property type="evidence" value="ECO:0007669"/>
    <property type="project" value="UniProtKB-KW"/>
</dbReference>
<dbReference type="SUPFAM" id="SSF52980">
    <property type="entry name" value="Restriction endonuclease-like"/>
    <property type="match status" value="1"/>
</dbReference>
<dbReference type="InterPro" id="IPR011335">
    <property type="entry name" value="Restrct_endonuc-II-like"/>
</dbReference>
<proteinExistence type="predicted"/>